<sequence>MFYVCERIGHLKYWKHHMTCGDLWWHQDIHSCDRNPQPGCDVTAPAIPFVASPTSTAPCPYEAVPGQAGYFRSRDSPLEIQHCVQGMVFRDPPCECVQAGEIITACSGDLLLYFPYEEHYNDVTCHHAIATLYGSDVWRKFDTVRNSHVVCFGGKAHLEVSFLRTWFAQNRVNKFSIAVWVQSNGALAASAAVVNNGNCHETPGFSISRSPTDVIGKITAGGNDVTVNSQLMVDNLWHHIAWVYDGQHLNLYIDGVLLSQTPATGFMQNNDVPMHIANNCDKNGFTGCIDEVTPSCPLSQFPYNSPVIFPHRGGLVCTSCHHLFLSFTSFSFGLINSVSFFASSHIFVGFPLFLFS</sequence>
<evidence type="ECO:0000313" key="2">
    <source>
        <dbReference type="EMBL" id="KAK2153362.1"/>
    </source>
</evidence>
<dbReference type="InterPro" id="IPR013320">
    <property type="entry name" value="ConA-like_dom_sf"/>
</dbReference>
<dbReference type="Proteomes" id="UP001209878">
    <property type="component" value="Unassembled WGS sequence"/>
</dbReference>
<name>A0AAD9JIF0_RIDPI</name>
<dbReference type="SUPFAM" id="SSF49899">
    <property type="entry name" value="Concanavalin A-like lectins/glucanases"/>
    <property type="match status" value="1"/>
</dbReference>
<protein>
    <submittedName>
        <fullName evidence="2">Uncharacterized protein</fullName>
    </submittedName>
</protein>
<evidence type="ECO:0000313" key="3">
    <source>
        <dbReference type="Proteomes" id="UP001209878"/>
    </source>
</evidence>
<feature type="transmembrane region" description="Helical" evidence="1">
    <location>
        <begin position="330"/>
        <end position="355"/>
    </location>
</feature>
<organism evidence="2 3">
    <name type="scientific">Ridgeia piscesae</name>
    <name type="common">Tubeworm</name>
    <dbReference type="NCBI Taxonomy" id="27915"/>
    <lineage>
        <taxon>Eukaryota</taxon>
        <taxon>Metazoa</taxon>
        <taxon>Spiralia</taxon>
        <taxon>Lophotrochozoa</taxon>
        <taxon>Annelida</taxon>
        <taxon>Polychaeta</taxon>
        <taxon>Sedentaria</taxon>
        <taxon>Canalipalpata</taxon>
        <taxon>Sabellida</taxon>
        <taxon>Siboglinidae</taxon>
        <taxon>Ridgeia</taxon>
    </lineage>
</organism>
<keyword evidence="1" id="KW-1133">Transmembrane helix</keyword>
<dbReference type="EMBL" id="JAODUO010002317">
    <property type="protein sequence ID" value="KAK2153362.1"/>
    <property type="molecule type" value="Genomic_DNA"/>
</dbReference>
<evidence type="ECO:0000256" key="1">
    <source>
        <dbReference type="SAM" id="Phobius"/>
    </source>
</evidence>
<keyword evidence="1" id="KW-0472">Membrane</keyword>
<reference evidence="2" key="1">
    <citation type="journal article" date="2023" name="Mol. Biol. Evol.">
        <title>Third-Generation Sequencing Reveals the Adaptive Role of the Epigenome in Three Deep-Sea Polychaetes.</title>
        <authorList>
            <person name="Perez M."/>
            <person name="Aroh O."/>
            <person name="Sun Y."/>
            <person name="Lan Y."/>
            <person name="Juniper S.K."/>
            <person name="Young C.R."/>
            <person name="Angers B."/>
            <person name="Qian P.Y."/>
        </authorList>
    </citation>
    <scope>NUCLEOTIDE SEQUENCE</scope>
    <source>
        <strain evidence="2">R07B-5</strain>
    </source>
</reference>
<dbReference type="Gene3D" id="2.60.120.200">
    <property type="match status" value="1"/>
</dbReference>
<keyword evidence="1" id="KW-0812">Transmembrane</keyword>
<keyword evidence="3" id="KW-1185">Reference proteome</keyword>
<accession>A0AAD9JIF0</accession>
<comment type="caution">
    <text evidence="2">The sequence shown here is derived from an EMBL/GenBank/DDBJ whole genome shotgun (WGS) entry which is preliminary data.</text>
</comment>
<proteinExistence type="predicted"/>
<dbReference type="Pfam" id="PF13385">
    <property type="entry name" value="Laminin_G_3"/>
    <property type="match status" value="1"/>
</dbReference>
<dbReference type="AlphaFoldDB" id="A0AAD9JIF0"/>
<gene>
    <name evidence="2" type="ORF">NP493_2321g00001</name>
</gene>